<dbReference type="InterPro" id="IPR015915">
    <property type="entry name" value="Kelch-typ_b-propeller"/>
</dbReference>
<dbReference type="SUPFAM" id="SSF117281">
    <property type="entry name" value="Kelch motif"/>
    <property type="match status" value="1"/>
</dbReference>
<dbReference type="OrthoDB" id="2346905at2759"/>
<proteinExistence type="predicted"/>
<reference evidence="3" key="1">
    <citation type="journal article" date="2020" name="Fungal Divers.">
        <title>Resolving the Mortierellaceae phylogeny through synthesis of multi-gene phylogenetics and phylogenomics.</title>
        <authorList>
            <person name="Vandepol N."/>
            <person name="Liber J."/>
            <person name="Desiro A."/>
            <person name="Na H."/>
            <person name="Kennedy M."/>
            <person name="Barry K."/>
            <person name="Grigoriev I.V."/>
            <person name="Miller A.N."/>
            <person name="O'Donnell K."/>
            <person name="Stajich J.E."/>
            <person name="Bonito G."/>
        </authorList>
    </citation>
    <scope>NUCLEOTIDE SEQUENCE</scope>
    <source>
        <strain evidence="3">NVP60</strain>
    </source>
</reference>
<dbReference type="Pfam" id="PF24681">
    <property type="entry name" value="Kelch_KLHDC2_KLHL20_DRC7"/>
    <property type="match status" value="1"/>
</dbReference>
<name>A0A9P6RME1_9FUNG</name>
<protein>
    <recommendedName>
        <fullName evidence="5">Galactose oxidase</fullName>
    </recommendedName>
</protein>
<sequence>MSEYNIVFEHWFPYPIPTCQGTPGATDLVRSSHTALVDPNTDLIYIPYAYGGGNEMLVYKNENNTCSGLPMPASSDGKYYAWSDSKNAIYMLGDTVPATGPTMWEFLPTTKGWKKIPVNGSPPTTLQDNSCLVSALGGLRLLLFGGDNSDKATGDMFVFDTGSYSWTKAASSPNVRTEMVCASADEYFITWGGTDLSPTATPSISMLFYNIVNNKWLKQEADSTFSDALSPASTTATGSGSVNSDLPVNDTTASGSNKLAIGGGAAAAVIVIAALVGLFFYRRHNRQSVTARHPQDLKRGSLAPPGNLGTIVSSETHFDRKAAPHAVVDNKGFDQEQKSNVNAEYLEAAEDGGEEVFVSLHGMQGPQYHPPSPQYDHALQQQQQQTNKLSLFPKKVHRGPQVHHNDAPTDPLEQIALIEAKYEQDREQLRQNQQAALERVRQQWEDDMAARALRSDSNETQQ</sequence>
<keyword evidence="2" id="KW-1133">Transmembrane helix</keyword>
<dbReference type="Proteomes" id="UP000823405">
    <property type="component" value="Unassembled WGS sequence"/>
</dbReference>
<keyword evidence="2" id="KW-0812">Transmembrane</keyword>
<organism evidence="3 4">
    <name type="scientific">Linnemannia gamsii</name>
    <dbReference type="NCBI Taxonomy" id="64522"/>
    <lineage>
        <taxon>Eukaryota</taxon>
        <taxon>Fungi</taxon>
        <taxon>Fungi incertae sedis</taxon>
        <taxon>Mucoromycota</taxon>
        <taxon>Mortierellomycotina</taxon>
        <taxon>Mortierellomycetes</taxon>
        <taxon>Mortierellales</taxon>
        <taxon>Mortierellaceae</taxon>
        <taxon>Linnemannia</taxon>
    </lineage>
</organism>
<keyword evidence="1" id="KW-0175">Coiled coil</keyword>
<comment type="caution">
    <text evidence="3">The sequence shown here is derived from an EMBL/GenBank/DDBJ whole genome shotgun (WGS) entry which is preliminary data.</text>
</comment>
<evidence type="ECO:0008006" key="5">
    <source>
        <dbReference type="Google" id="ProtNLM"/>
    </source>
</evidence>
<accession>A0A9P6RME1</accession>
<keyword evidence="4" id="KW-1185">Reference proteome</keyword>
<feature type="coiled-coil region" evidence="1">
    <location>
        <begin position="412"/>
        <end position="439"/>
    </location>
</feature>
<evidence type="ECO:0000313" key="3">
    <source>
        <dbReference type="EMBL" id="KAG0321884.1"/>
    </source>
</evidence>
<evidence type="ECO:0000256" key="1">
    <source>
        <dbReference type="SAM" id="Coils"/>
    </source>
</evidence>
<dbReference type="AlphaFoldDB" id="A0A9P6RME1"/>
<evidence type="ECO:0000313" key="4">
    <source>
        <dbReference type="Proteomes" id="UP000823405"/>
    </source>
</evidence>
<dbReference type="EMBL" id="JAAAIN010000049">
    <property type="protein sequence ID" value="KAG0321884.1"/>
    <property type="molecule type" value="Genomic_DNA"/>
</dbReference>
<gene>
    <name evidence="3" type="ORF">BGZ97_009892</name>
</gene>
<evidence type="ECO:0000256" key="2">
    <source>
        <dbReference type="SAM" id="Phobius"/>
    </source>
</evidence>
<keyword evidence="2" id="KW-0472">Membrane</keyword>
<dbReference type="Gene3D" id="2.120.10.80">
    <property type="entry name" value="Kelch-type beta propeller"/>
    <property type="match status" value="1"/>
</dbReference>
<feature type="transmembrane region" description="Helical" evidence="2">
    <location>
        <begin position="259"/>
        <end position="281"/>
    </location>
</feature>